<evidence type="ECO:0000256" key="1">
    <source>
        <dbReference type="ARBA" id="ARBA00009477"/>
    </source>
</evidence>
<protein>
    <submittedName>
        <fullName evidence="6">Multidrug resistance protein MdtA</fullName>
    </submittedName>
</protein>
<evidence type="ECO:0000256" key="2">
    <source>
        <dbReference type="SAM" id="Coils"/>
    </source>
</evidence>
<evidence type="ECO:0000259" key="3">
    <source>
        <dbReference type="Pfam" id="PF25876"/>
    </source>
</evidence>
<dbReference type="FunFam" id="2.40.30.170:FF:000010">
    <property type="entry name" value="Efflux RND transporter periplasmic adaptor subunit"/>
    <property type="match status" value="1"/>
</dbReference>
<dbReference type="InterPro" id="IPR058637">
    <property type="entry name" value="YknX-like_C"/>
</dbReference>
<dbReference type="PANTHER" id="PTHR30469">
    <property type="entry name" value="MULTIDRUG RESISTANCE PROTEIN MDTA"/>
    <property type="match status" value="1"/>
</dbReference>
<name>A0A645DB16_9ZZZZ</name>
<feature type="domain" description="CusB-like beta-barrel" evidence="4">
    <location>
        <begin position="104"/>
        <end position="176"/>
    </location>
</feature>
<dbReference type="InterPro" id="IPR058624">
    <property type="entry name" value="MdtA-like_HH"/>
</dbReference>
<comment type="caution">
    <text evidence="6">The sequence shown here is derived from an EMBL/GenBank/DDBJ whole genome shotgun (WGS) entry which is preliminary data.</text>
</comment>
<dbReference type="InterPro" id="IPR006143">
    <property type="entry name" value="RND_pump_MFP"/>
</dbReference>
<evidence type="ECO:0000313" key="6">
    <source>
        <dbReference type="EMBL" id="MPM86491.1"/>
    </source>
</evidence>
<dbReference type="GO" id="GO:0015562">
    <property type="term" value="F:efflux transmembrane transporter activity"/>
    <property type="evidence" value="ECO:0007669"/>
    <property type="project" value="TreeGrafter"/>
</dbReference>
<feature type="domain" description="YknX-like C-terminal permuted SH3-like" evidence="5">
    <location>
        <begin position="188"/>
        <end position="252"/>
    </location>
</feature>
<dbReference type="Pfam" id="PF25989">
    <property type="entry name" value="YknX_C"/>
    <property type="match status" value="1"/>
</dbReference>
<dbReference type="Gene3D" id="2.40.30.170">
    <property type="match status" value="1"/>
</dbReference>
<dbReference type="GO" id="GO:1990281">
    <property type="term" value="C:efflux pump complex"/>
    <property type="evidence" value="ECO:0007669"/>
    <property type="project" value="TreeGrafter"/>
</dbReference>
<gene>
    <name evidence="6" type="primary">mdtA_72</name>
    <name evidence="6" type="ORF">SDC9_133580</name>
</gene>
<evidence type="ECO:0000259" key="4">
    <source>
        <dbReference type="Pfam" id="PF25954"/>
    </source>
</evidence>
<evidence type="ECO:0000259" key="5">
    <source>
        <dbReference type="Pfam" id="PF25989"/>
    </source>
</evidence>
<dbReference type="AlphaFoldDB" id="A0A645DB16"/>
<keyword evidence="2" id="KW-0175">Coiled coil</keyword>
<dbReference type="EMBL" id="VSSQ01034517">
    <property type="protein sequence ID" value="MPM86491.1"/>
    <property type="molecule type" value="Genomic_DNA"/>
</dbReference>
<proteinExistence type="inferred from homology"/>
<reference evidence="6" key="1">
    <citation type="submission" date="2019-08" db="EMBL/GenBank/DDBJ databases">
        <authorList>
            <person name="Kucharzyk K."/>
            <person name="Murdoch R.W."/>
            <person name="Higgins S."/>
            <person name="Loffler F."/>
        </authorList>
    </citation>
    <scope>NUCLEOTIDE SEQUENCE</scope>
</reference>
<accession>A0A645DB16</accession>
<organism evidence="6">
    <name type="scientific">bioreactor metagenome</name>
    <dbReference type="NCBI Taxonomy" id="1076179"/>
    <lineage>
        <taxon>unclassified sequences</taxon>
        <taxon>metagenomes</taxon>
        <taxon>ecological metagenomes</taxon>
    </lineage>
</organism>
<dbReference type="SUPFAM" id="SSF111369">
    <property type="entry name" value="HlyD-like secretion proteins"/>
    <property type="match status" value="1"/>
</dbReference>
<dbReference type="Gene3D" id="1.10.287.470">
    <property type="entry name" value="Helix hairpin bin"/>
    <property type="match status" value="1"/>
</dbReference>
<comment type="similarity">
    <text evidence="1">Belongs to the membrane fusion protein (MFP) (TC 8.A.1) family.</text>
</comment>
<dbReference type="InterPro" id="IPR058792">
    <property type="entry name" value="Beta-barrel_RND_2"/>
</dbReference>
<dbReference type="Pfam" id="PF25876">
    <property type="entry name" value="HH_MFP_RND"/>
    <property type="match status" value="1"/>
</dbReference>
<dbReference type="Pfam" id="PF25954">
    <property type="entry name" value="Beta-barrel_RND_2"/>
    <property type="match status" value="1"/>
</dbReference>
<dbReference type="Gene3D" id="2.40.420.20">
    <property type="match status" value="1"/>
</dbReference>
<feature type="domain" description="Multidrug resistance protein MdtA-like alpha-helical hairpin" evidence="3">
    <location>
        <begin position="14"/>
        <end position="57"/>
    </location>
</feature>
<dbReference type="NCBIfam" id="TIGR01730">
    <property type="entry name" value="RND_mfp"/>
    <property type="match status" value="1"/>
</dbReference>
<feature type="coiled-coil region" evidence="2">
    <location>
        <begin position="15"/>
        <end position="66"/>
    </location>
</feature>
<sequence length="254" mass="28104">MRRGQVLVIMDKVNLSQQQTQVATMKRDYERYKELYEVGGISKQQLDQAKAQLDVAEYALNSLDENTTLTSPVNGVVTARNFDPGDVAGQLPILTIESINPVKVKVNVSESYYSQVVKGMPVEVLVDALANESFQGTVSLIHPTLDPIAHTFTVEILVSNSDQRLRPGMFARVKMNFGTNERPLLSDRAVLKQVGSNDRYVFVEKEGKAIYTLVQLGTRINDKYEIVSGLNNGDKVIVQGNTGLIDGTEVEIVE</sequence>